<feature type="domain" description="Ribosome-associated protein quality control protein P2 RNA-binding" evidence="2">
    <location>
        <begin position="83"/>
        <end position="156"/>
    </location>
</feature>
<dbReference type="Gene3D" id="3.30.70.330">
    <property type="match status" value="1"/>
</dbReference>
<evidence type="ECO:0000313" key="4">
    <source>
        <dbReference type="Proteomes" id="UP001529340"/>
    </source>
</evidence>
<dbReference type="SUPFAM" id="SSF55174">
    <property type="entry name" value="Alpha-L RNA-binding motif"/>
    <property type="match status" value="1"/>
</dbReference>
<evidence type="ECO:0000313" key="3">
    <source>
        <dbReference type="EMBL" id="MDM8156487.1"/>
    </source>
</evidence>
<comment type="caution">
    <text evidence="3">The sequence shown here is derived from an EMBL/GenBank/DDBJ whole genome shotgun (WGS) entry which is preliminary data.</text>
</comment>
<dbReference type="Pfam" id="PF17774">
    <property type="entry name" value="YlmH_RBD"/>
    <property type="match status" value="1"/>
</dbReference>
<name>A0ABT7UA54_9FIRM</name>
<proteinExistence type="predicted"/>
<organism evidence="3 4">
    <name type="scientific">Amedibacillus dolichus</name>
    <dbReference type="NCBI Taxonomy" id="31971"/>
    <lineage>
        <taxon>Bacteria</taxon>
        <taxon>Bacillati</taxon>
        <taxon>Bacillota</taxon>
        <taxon>Erysipelotrichia</taxon>
        <taxon>Erysipelotrichales</taxon>
        <taxon>Erysipelotrichaceae</taxon>
        <taxon>Amedibacillus</taxon>
    </lineage>
</organism>
<dbReference type="PROSITE" id="PS50889">
    <property type="entry name" value="S4"/>
    <property type="match status" value="1"/>
</dbReference>
<sequence>MTKTEHLEHFKGARELAARLSDQIEMCERQNRVIFTPFLSQGEGMIAQRLCGRGQPYAFDGGYPGAERCCYAFLPYPDTEVCFPICLLKAAYRPRFETLTHRDVLGAFMHQGIEREQLGDIVMTQDAVYVAVSESISGYLIDQVTKIRHTSLRFERYEGVLHHTPSFEVRQYNVSSLRMDAVVAALCRLPRAKAASLIASGMVKVNDLPLETSSSLCHNNSTVSIRGHGRFQFIEVKHTTKKNRFVIEVRVYC</sequence>
<reference evidence="3 4" key="1">
    <citation type="submission" date="2023-06" db="EMBL/GenBank/DDBJ databases">
        <title>Identification and characterization of horizontal gene transfer across gut microbiota members of farm animals based on homology search.</title>
        <authorList>
            <person name="Schwarzerova J."/>
            <person name="Nykrynova M."/>
            <person name="Jureckova K."/>
            <person name="Cejkova D."/>
            <person name="Rychlik I."/>
        </authorList>
    </citation>
    <scope>NUCLEOTIDE SEQUENCE [LARGE SCALE GENOMIC DNA]</scope>
    <source>
        <strain evidence="3 4">ET39</strain>
    </source>
</reference>
<dbReference type="Proteomes" id="UP001529340">
    <property type="component" value="Unassembled WGS sequence"/>
</dbReference>
<reference evidence="4" key="2">
    <citation type="submission" date="2023-06" db="EMBL/GenBank/DDBJ databases">
        <title>Identification and characterization of horizontal gene transfer across gut microbiota members of farm animals based on homology search.</title>
        <authorList>
            <person name="Zeman M."/>
            <person name="Kubasova T."/>
            <person name="Jahodarova E."/>
            <person name="Nykrynova M."/>
            <person name="Rychlik I."/>
        </authorList>
    </citation>
    <scope>NUCLEOTIDE SEQUENCE [LARGE SCALE GENOMIC DNA]</scope>
    <source>
        <strain evidence="4">ET39</strain>
    </source>
</reference>
<dbReference type="Gene3D" id="3.30.1370.160">
    <property type="match status" value="1"/>
</dbReference>
<gene>
    <name evidence="3" type="ORF">QUV96_02400</name>
</gene>
<dbReference type="InterPro" id="IPR012677">
    <property type="entry name" value="Nucleotide-bd_a/b_plait_sf"/>
</dbReference>
<reference evidence="3 4" key="3">
    <citation type="submission" date="2023-06" db="EMBL/GenBank/DDBJ databases">
        <authorList>
            <person name="Zeman M."/>
            <person name="Kubasova T."/>
            <person name="Jahodarova E."/>
            <person name="Nykrynova M."/>
            <person name="Rychlik I."/>
        </authorList>
    </citation>
    <scope>NUCLEOTIDE SEQUENCE [LARGE SCALE GENOMIC DNA]</scope>
    <source>
        <strain evidence="3 4">ET39</strain>
    </source>
</reference>
<dbReference type="EMBL" id="JAUDCG010000007">
    <property type="protein sequence ID" value="MDM8156487.1"/>
    <property type="molecule type" value="Genomic_DNA"/>
</dbReference>
<accession>A0ABT7UA54</accession>
<evidence type="ECO:0000256" key="1">
    <source>
        <dbReference type="PROSITE-ProRule" id="PRU00182"/>
    </source>
</evidence>
<keyword evidence="1" id="KW-0694">RNA-binding</keyword>
<dbReference type="RefSeq" id="WP_289606959.1">
    <property type="nucleotide sequence ID" value="NZ_JAUDCG010000007.1"/>
</dbReference>
<dbReference type="InterPro" id="IPR040591">
    <property type="entry name" value="RqcP2_RBD"/>
</dbReference>
<protein>
    <submittedName>
        <fullName evidence="3">YlmH/Sll1252 family protein</fullName>
    </submittedName>
</protein>
<keyword evidence="4" id="KW-1185">Reference proteome</keyword>
<evidence type="ECO:0000259" key="2">
    <source>
        <dbReference type="Pfam" id="PF17774"/>
    </source>
</evidence>